<feature type="region of interest" description="Disordered" evidence="1">
    <location>
        <begin position="119"/>
        <end position="180"/>
    </location>
</feature>
<dbReference type="PANTHER" id="PTHR39475:SF1">
    <property type="entry name" value="CONIDIATION-SPECIFIC PROTEIN 6"/>
    <property type="match status" value="1"/>
</dbReference>
<name>A0A4S9Z213_AURPU</name>
<accession>A0A4S9Z213</accession>
<gene>
    <name evidence="2" type="ORF">D6D20_05653</name>
</gene>
<evidence type="ECO:0000256" key="1">
    <source>
        <dbReference type="SAM" id="MobiDB-lite"/>
    </source>
</evidence>
<feature type="region of interest" description="Disordered" evidence="1">
    <location>
        <begin position="46"/>
        <end position="70"/>
    </location>
</feature>
<sequence length="180" mass="20543">MIRHQQTQEGRYVMSSRDTYLLLCKHSFTFLFLHQHIFYNLQLHQSTSKPTHTTPQITIKMSGTSNVGNSSVYEAADQRTYKDSEIAEAKQEARFHEGKEHSHKANDSKDERTIANKLAREEKRENEDEKESLQTQQIKKDATLPAQSHGNEPSKGAKIDQELKEEDEAALKGKGSFGPQ</sequence>
<comment type="caution">
    <text evidence="2">The sequence shown here is derived from an EMBL/GenBank/DDBJ whole genome shotgun (WGS) entry which is preliminary data.</text>
</comment>
<feature type="region of interest" description="Disordered" evidence="1">
    <location>
        <begin position="92"/>
        <end position="111"/>
    </location>
</feature>
<dbReference type="EMBL" id="QZAN01000059">
    <property type="protein sequence ID" value="THW60624.1"/>
    <property type="molecule type" value="Genomic_DNA"/>
</dbReference>
<protein>
    <submittedName>
        <fullName evidence="2">Uncharacterized protein</fullName>
    </submittedName>
</protein>
<dbReference type="PANTHER" id="PTHR39475">
    <property type="entry name" value="CONIDIATION-SPECIFIC PROTEIN 6"/>
    <property type="match status" value="1"/>
</dbReference>
<reference evidence="2 3" key="1">
    <citation type="submission" date="2018-10" db="EMBL/GenBank/DDBJ databases">
        <title>Fifty Aureobasidium pullulans genomes reveal a recombining polyextremotolerant generalist.</title>
        <authorList>
            <person name="Gostincar C."/>
            <person name="Turk M."/>
            <person name="Zajc J."/>
            <person name="Gunde-Cimerman N."/>
        </authorList>
    </citation>
    <scope>NUCLEOTIDE SEQUENCE [LARGE SCALE GENOMIC DNA]</scope>
    <source>
        <strain evidence="2 3">EXF-10751</strain>
    </source>
</reference>
<dbReference type="Proteomes" id="UP000310421">
    <property type="component" value="Unassembled WGS sequence"/>
</dbReference>
<dbReference type="AlphaFoldDB" id="A0A4S9Z213"/>
<proteinExistence type="predicted"/>
<organism evidence="2 3">
    <name type="scientific">Aureobasidium pullulans</name>
    <name type="common">Black yeast</name>
    <name type="synonym">Pullularia pullulans</name>
    <dbReference type="NCBI Taxonomy" id="5580"/>
    <lineage>
        <taxon>Eukaryota</taxon>
        <taxon>Fungi</taxon>
        <taxon>Dikarya</taxon>
        <taxon>Ascomycota</taxon>
        <taxon>Pezizomycotina</taxon>
        <taxon>Dothideomycetes</taxon>
        <taxon>Dothideomycetidae</taxon>
        <taxon>Dothideales</taxon>
        <taxon>Saccotheciaceae</taxon>
        <taxon>Aureobasidium</taxon>
    </lineage>
</organism>
<evidence type="ECO:0000313" key="2">
    <source>
        <dbReference type="EMBL" id="THW60624.1"/>
    </source>
</evidence>
<evidence type="ECO:0000313" key="3">
    <source>
        <dbReference type="Proteomes" id="UP000310421"/>
    </source>
</evidence>